<dbReference type="Proteomes" id="UP000283087">
    <property type="component" value="Unassembled WGS sequence"/>
</dbReference>
<organism evidence="6 7">
    <name type="scientific">Amphritea opalescens</name>
    <dbReference type="NCBI Taxonomy" id="2490544"/>
    <lineage>
        <taxon>Bacteria</taxon>
        <taxon>Pseudomonadati</taxon>
        <taxon>Pseudomonadota</taxon>
        <taxon>Gammaproteobacteria</taxon>
        <taxon>Oceanospirillales</taxon>
        <taxon>Oceanospirillaceae</taxon>
        <taxon>Amphritea</taxon>
    </lineage>
</organism>
<comment type="caution">
    <text evidence="6">The sequence shown here is derived from an EMBL/GenBank/DDBJ whole genome shotgun (WGS) entry which is preliminary data.</text>
</comment>
<keyword evidence="1" id="KW-0175">Coiled coil</keyword>
<dbReference type="NCBIfam" id="TIGR03504">
    <property type="entry name" value="FimV_Cterm"/>
    <property type="match status" value="1"/>
</dbReference>
<feature type="region of interest" description="Disordered" evidence="2">
    <location>
        <begin position="251"/>
        <end position="321"/>
    </location>
</feature>
<accession>A0A430KVT4</accession>
<keyword evidence="4" id="KW-0732">Signal</keyword>
<dbReference type="Pfam" id="PF25800">
    <property type="entry name" value="FimV_N"/>
    <property type="match status" value="1"/>
</dbReference>
<dbReference type="OrthoDB" id="5298707at2"/>
<dbReference type="Gene3D" id="1.20.58.2200">
    <property type="match status" value="1"/>
</dbReference>
<feature type="transmembrane region" description="Helical" evidence="3">
    <location>
        <begin position="421"/>
        <end position="442"/>
    </location>
</feature>
<proteinExistence type="predicted"/>
<gene>
    <name evidence="6" type="ORF">EH243_01185</name>
</gene>
<evidence type="ECO:0000313" key="6">
    <source>
        <dbReference type="EMBL" id="RTE67592.1"/>
    </source>
</evidence>
<evidence type="ECO:0000313" key="7">
    <source>
        <dbReference type="Proteomes" id="UP000283087"/>
    </source>
</evidence>
<keyword evidence="3" id="KW-1133">Transmembrane helix</keyword>
<feature type="coiled-coil region" evidence="1">
    <location>
        <begin position="333"/>
        <end position="395"/>
    </location>
</feature>
<dbReference type="EMBL" id="RQXW01000001">
    <property type="protein sequence ID" value="RTE67592.1"/>
    <property type="molecule type" value="Genomic_DNA"/>
</dbReference>
<dbReference type="AlphaFoldDB" id="A0A430KVT4"/>
<reference evidence="6 7" key="1">
    <citation type="submission" date="2018-11" db="EMBL/GenBank/DDBJ databases">
        <title>The draft genome sequence of Amphritea opalescens ANRC-JH13T.</title>
        <authorList>
            <person name="Fang Z."/>
            <person name="Zhang Y."/>
            <person name="Han X."/>
        </authorList>
    </citation>
    <scope>NUCLEOTIDE SEQUENCE [LARGE SCALE GENOMIC DNA]</scope>
    <source>
        <strain evidence="6 7">ANRC-JH13</strain>
    </source>
</reference>
<dbReference type="InterPro" id="IPR057840">
    <property type="entry name" value="FimV_N"/>
</dbReference>
<feature type="compositionally biased region" description="Basic and acidic residues" evidence="2">
    <location>
        <begin position="276"/>
        <end position="289"/>
    </location>
</feature>
<name>A0A430KVT4_9GAMM</name>
<dbReference type="RefSeq" id="WP_126156803.1">
    <property type="nucleotide sequence ID" value="NZ_RQXW01000001.1"/>
</dbReference>
<feature type="signal peptide" evidence="4">
    <location>
        <begin position="1"/>
        <end position="22"/>
    </location>
</feature>
<feature type="compositionally biased region" description="Polar residues" evidence="2">
    <location>
        <begin position="251"/>
        <end position="265"/>
    </location>
</feature>
<sequence>MLRKLALSLAIAGALGTSTAHALGLGEIRITSALNEPLKAEIQLLQMRSVDPQQVQPKMANVDDFALAGIEKLRFLSDVKFEVQPGASGQGKIILTSTAPVKEPFLNFLLEVNWPSGRLVREYTVLLDPPIYDPTPAPAAVQPARSNAVGSSAAVAAKPMAPQKPANNIRTRMTDGQVYVDVNDTLWDLAKRYKPAGSVTEAQMMLALQRKNPEAFRNNNVNQLRAGVVMDLPSLKEVQALDRKQANQEFWRQTQRWKQGLSSKPSAEPIDASSASDKKGEASEKKTDDVAANTAQGQLKIVSPDKSSEAEMVSDQAADTDMSQADSVLLKKNQQLETELASALESVDKIQRENEELSGRVDALAQQMESLQRLLELKDQQMAELQAELESAKNQPVISPVDQAAATNTAEPTEKTLLERFGLYIGAAGGALIAFLLALLLLRRKTKEDKGDASDVIAPVAAAAATAAVVESAADDVEEIVEPTAEVVAEAAIEDIDLDDLDLDMDVEQVDTAAIDSIDEDDFDLGFDDFDAESRAVEEEAAKSVEASLDEDEEIDDALDSILGENTDSFDLGNLQVPEVQSLGDVPMDVPEEEPEADNLEELLADAAKADEIAQPDVDADDSMEDLDLEFDIESFDDSEDSAATTEAPAVDDDLDLDFNLDVADEADVEPEAVDAFDEDDLELTEFTIDEPVVDAVDESAVEEPAIDADAELDQLLAETGESDADLDELDLDADLQAMLDGEDDVVLEEQEIAPAKTDDSPVGQDLDAELDSELEMLLSDGGDEELSLDMTDDSEEYSLDNLNLLDDADEVETKLDLARAYIDMEDIDGAKDILGEIAKEGSEAQQAEANNLLSSLS</sequence>
<feature type="domain" description="FimV N-terminal" evidence="5">
    <location>
        <begin position="23"/>
        <end position="130"/>
    </location>
</feature>
<evidence type="ECO:0000256" key="4">
    <source>
        <dbReference type="SAM" id="SignalP"/>
    </source>
</evidence>
<evidence type="ECO:0000256" key="2">
    <source>
        <dbReference type="SAM" id="MobiDB-lite"/>
    </source>
</evidence>
<evidence type="ECO:0000256" key="1">
    <source>
        <dbReference type="SAM" id="Coils"/>
    </source>
</evidence>
<dbReference type="InterPro" id="IPR038440">
    <property type="entry name" value="FimV_C_sf"/>
</dbReference>
<protein>
    <recommendedName>
        <fullName evidence="5">FimV N-terminal domain-containing protein</fullName>
    </recommendedName>
</protein>
<feature type="chain" id="PRO_5019206692" description="FimV N-terminal domain-containing protein" evidence="4">
    <location>
        <begin position="23"/>
        <end position="858"/>
    </location>
</feature>
<dbReference type="NCBIfam" id="TIGR03505">
    <property type="entry name" value="FimV_core"/>
    <property type="match status" value="1"/>
</dbReference>
<dbReference type="InterPro" id="IPR020011">
    <property type="entry name" value="FimV_C"/>
</dbReference>
<evidence type="ECO:0000259" key="5">
    <source>
        <dbReference type="Pfam" id="PF25800"/>
    </source>
</evidence>
<keyword evidence="7" id="KW-1185">Reference proteome</keyword>
<evidence type="ECO:0000256" key="3">
    <source>
        <dbReference type="SAM" id="Phobius"/>
    </source>
</evidence>
<dbReference type="InterPro" id="IPR020012">
    <property type="entry name" value="LysM_FimV"/>
</dbReference>
<keyword evidence="3" id="KW-0812">Transmembrane</keyword>
<keyword evidence="3" id="KW-0472">Membrane</keyword>
<feature type="region of interest" description="Disordered" evidence="2">
    <location>
        <begin position="634"/>
        <end position="653"/>
    </location>
</feature>